<dbReference type="Proteomes" id="UP000291343">
    <property type="component" value="Unassembled WGS sequence"/>
</dbReference>
<evidence type="ECO:0000313" key="1">
    <source>
        <dbReference type="EMBL" id="RZF33675.1"/>
    </source>
</evidence>
<proteinExistence type="predicted"/>
<dbReference type="AlphaFoldDB" id="A0A482WJH2"/>
<name>A0A482WJH2_LAOST</name>
<dbReference type="OrthoDB" id="6365503at2759"/>
<gene>
    <name evidence="1" type="ORF">LSTR_LSTR007053</name>
</gene>
<dbReference type="InParanoid" id="A0A482WJH2"/>
<sequence length="117" mass="13790">MQSLLSCRKRSRSCEEESSEFAPLSKRINNIHINNPFFSLQKPIELSQQESISAGMSSEAALWSERQRIQNSMMNPVSIQEQMHYTPDLSLEENPDYYEKNRLLFNLFLERIQRNPH</sequence>
<reference evidence="1 2" key="1">
    <citation type="journal article" date="2017" name="Gigascience">
        <title>Genome sequence of the small brown planthopper, Laodelphax striatellus.</title>
        <authorList>
            <person name="Zhu J."/>
            <person name="Jiang F."/>
            <person name="Wang X."/>
            <person name="Yang P."/>
            <person name="Bao Y."/>
            <person name="Zhao W."/>
            <person name="Wang W."/>
            <person name="Lu H."/>
            <person name="Wang Q."/>
            <person name="Cui N."/>
            <person name="Li J."/>
            <person name="Chen X."/>
            <person name="Luo L."/>
            <person name="Yu J."/>
            <person name="Kang L."/>
            <person name="Cui F."/>
        </authorList>
    </citation>
    <scope>NUCLEOTIDE SEQUENCE [LARGE SCALE GENOMIC DNA]</scope>
    <source>
        <strain evidence="1">Lst14</strain>
    </source>
</reference>
<dbReference type="EMBL" id="QKKF02033617">
    <property type="protein sequence ID" value="RZF33675.1"/>
    <property type="molecule type" value="Genomic_DNA"/>
</dbReference>
<comment type="caution">
    <text evidence="1">The sequence shown here is derived from an EMBL/GenBank/DDBJ whole genome shotgun (WGS) entry which is preliminary data.</text>
</comment>
<organism evidence="1 2">
    <name type="scientific">Laodelphax striatellus</name>
    <name type="common">Small brown planthopper</name>
    <name type="synonym">Delphax striatella</name>
    <dbReference type="NCBI Taxonomy" id="195883"/>
    <lineage>
        <taxon>Eukaryota</taxon>
        <taxon>Metazoa</taxon>
        <taxon>Ecdysozoa</taxon>
        <taxon>Arthropoda</taxon>
        <taxon>Hexapoda</taxon>
        <taxon>Insecta</taxon>
        <taxon>Pterygota</taxon>
        <taxon>Neoptera</taxon>
        <taxon>Paraneoptera</taxon>
        <taxon>Hemiptera</taxon>
        <taxon>Auchenorrhyncha</taxon>
        <taxon>Fulgoroidea</taxon>
        <taxon>Delphacidae</taxon>
        <taxon>Criomorphinae</taxon>
        <taxon>Laodelphax</taxon>
    </lineage>
</organism>
<protein>
    <submittedName>
        <fullName evidence="1">Uncharacterized protein</fullName>
    </submittedName>
</protein>
<keyword evidence="2" id="KW-1185">Reference proteome</keyword>
<evidence type="ECO:0000313" key="2">
    <source>
        <dbReference type="Proteomes" id="UP000291343"/>
    </source>
</evidence>
<accession>A0A482WJH2</accession>